<keyword evidence="3" id="KW-1185">Reference proteome</keyword>
<dbReference type="EMBL" id="KV407464">
    <property type="protein sequence ID" value="KZF20100.1"/>
    <property type="molecule type" value="Genomic_DNA"/>
</dbReference>
<name>A0A165A8N3_XYLHT</name>
<organism evidence="2 3">
    <name type="scientific">Xylona heveae (strain CBS 132557 / TC161)</name>
    <dbReference type="NCBI Taxonomy" id="1328760"/>
    <lineage>
        <taxon>Eukaryota</taxon>
        <taxon>Fungi</taxon>
        <taxon>Dikarya</taxon>
        <taxon>Ascomycota</taxon>
        <taxon>Pezizomycotina</taxon>
        <taxon>Xylonomycetes</taxon>
        <taxon>Xylonales</taxon>
        <taxon>Xylonaceae</taxon>
        <taxon>Xylona</taxon>
    </lineage>
</organism>
<dbReference type="OrthoDB" id="5959761at2759"/>
<dbReference type="STRING" id="1328760.A0A165A8N3"/>
<sequence>MQLFDQHGQPVHLQQFNQQQPANHQEQHGDKQEQHQQEPHKQGDEQPDDKTDHTSDASQQRTAIHAAISGPGVMLHNRSSKPETYFFFDNYWNGNGTAGANFDHPMKSVHLAPRMCKFVSLPESFKGRVQRGNIQPATWVEFQVKASNDGAAHGDISLEQGCDGAATISSTDGTNRSNGFTQDIIKNAPPAAVVERTEHNGSKTKCIASTMGNWSAGPNHAAAEYEKRVVGQKKAYIAGGTGTDDVASHNMCLRVDFY</sequence>
<dbReference type="GeneID" id="28898492"/>
<evidence type="ECO:0000313" key="2">
    <source>
        <dbReference type="EMBL" id="KZF20100.1"/>
    </source>
</evidence>
<evidence type="ECO:0000256" key="1">
    <source>
        <dbReference type="SAM" id="MobiDB-lite"/>
    </source>
</evidence>
<protein>
    <submittedName>
        <fullName evidence="2">Uncharacterized protein</fullName>
    </submittedName>
</protein>
<dbReference type="Proteomes" id="UP000076632">
    <property type="component" value="Unassembled WGS sequence"/>
</dbReference>
<dbReference type="RefSeq" id="XP_018185655.1">
    <property type="nucleotide sequence ID" value="XM_018333355.1"/>
</dbReference>
<dbReference type="OMA" id="VERTEHN"/>
<dbReference type="SUPFAM" id="SSF49870">
    <property type="entry name" value="Osmotin, thaumatin-like protein"/>
    <property type="match status" value="1"/>
</dbReference>
<dbReference type="InterPro" id="IPR037176">
    <property type="entry name" value="Osmotin/thaumatin-like_sf"/>
</dbReference>
<accession>A0A165A8N3</accession>
<feature type="compositionally biased region" description="Basic and acidic residues" evidence="1">
    <location>
        <begin position="25"/>
        <end position="55"/>
    </location>
</feature>
<feature type="region of interest" description="Disordered" evidence="1">
    <location>
        <begin position="1"/>
        <end position="60"/>
    </location>
</feature>
<dbReference type="InParanoid" id="A0A165A8N3"/>
<feature type="compositionally biased region" description="Low complexity" evidence="1">
    <location>
        <begin position="14"/>
        <end position="24"/>
    </location>
</feature>
<dbReference type="AlphaFoldDB" id="A0A165A8N3"/>
<evidence type="ECO:0000313" key="3">
    <source>
        <dbReference type="Proteomes" id="UP000076632"/>
    </source>
</evidence>
<reference evidence="2 3" key="1">
    <citation type="journal article" date="2016" name="Fungal Biol.">
        <title>The genome of Xylona heveae provides a window into fungal endophytism.</title>
        <authorList>
            <person name="Gazis R."/>
            <person name="Kuo A."/>
            <person name="Riley R."/>
            <person name="LaButti K."/>
            <person name="Lipzen A."/>
            <person name="Lin J."/>
            <person name="Amirebrahimi M."/>
            <person name="Hesse C.N."/>
            <person name="Spatafora J.W."/>
            <person name="Henrissat B."/>
            <person name="Hainaut M."/>
            <person name="Grigoriev I.V."/>
            <person name="Hibbett D.S."/>
        </authorList>
    </citation>
    <scope>NUCLEOTIDE SEQUENCE [LARGE SCALE GENOMIC DNA]</scope>
    <source>
        <strain evidence="2 3">TC161</strain>
    </source>
</reference>
<proteinExistence type="predicted"/>
<gene>
    <name evidence="2" type="ORF">L228DRAFT_250540</name>
</gene>